<feature type="transmembrane region" description="Helical" evidence="1">
    <location>
        <begin position="77"/>
        <end position="98"/>
    </location>
</feature>
<gene>
    <name evidence="2" type="ORF">EJ104_07920</name>
</gene>
<evidence type="ECO:0000313" key="3">
    <source>
        <dbReference type="Proteomes" id="UP000277766"/>
    </source>
</evidence>
<accession>A0A3S0KB00</accession>
<keyword evidence="3" id="KW-1185">Reference proteome</keyword>
<name>A0A3S0KB00_9DEIO</name>
<dbReference type="EMBL" id="RXPE01000014">
    <property type="protein sequence ID" value="RTR26687.1"/>
    <property type="molecule type" value="Genomic_DNA"/>
</dbReference>
<evidence type="ECO:0000313" key="2">
    <source>
        <dbReference type="EMBL" id="RTR26687.1"/>
    </source>
</evidence>
<evidence type="ECO:0000256" key="1">
    <source>
        <dbReference type="SAM" id="Phobius"/>
    </source>
</evidence>
<sequence>MSPQDLSSPSGDQLASAALTGQVPQLYTWGTLAAGLLMAVTLIWPELAGLAVSTLAAVPVLAALWVAVTCWHTDRRLSLAALLAVAGLAAVFLGRNLLG</sequence>
<dbReference type="Proteomes" id="UP000277766">
    <property type="component" value="Unassembled WGS sequence"/>
</dbReference>
<dbReference type="AlphaFoldDB" id="A0A3S0KB00"/>
<protein>
    <submittedName>
        <fullName evidence="2">Uncharacterized protein</fullName>
    </submittedName>
</protein>
<comment type="caution">
    <text evidence="2">The sequence shown here is derived from an EMBL/GenBank/DDBJ whole genome shotgun (WGS) entry which is preliminary data.</text>
</comment>
<keyword evidence="1" id="KW-0812">Transmembrane</keyword>
<organism evidence="2 3">
    <name type="scientific">Deinococcus radiophilus</name>
    <dbReference type="NCBI Taxonomy" id="32062"/>
    <lineage>
        <taxon>Bacteria</taxon>
        <taxon>Thermotogati</taxon>
        <taxon>Deinococcota</taxon>
        <taxon>Deinococci</taxon>
        <taxon>Deinococcales</taxon>
        <taxon>Deinococcaceae</taxon>
        <taxon>Deinococcus</taxon>
    </lineage>
</organism>
<feature type="transmembrane region" description="Helical" evidence="1">
    <location>
        <begin position="26"/>
        <end position="44"/>
    </location>
</feature>
<dbReference type="RefSeq" id="WP_126352216.1">
    <property type="nucleotide sequence ID" value="NZ_CP086380.1"/>
</dbReference>
<proteinExistence type="predicted"/>
<keyword evidence="1" id="KW-1133">Transmembrane helix</keyword>
<reference evidence="2 3" key="1">
    <citation type="submission" date="2018-12" db="EMBL/GenBank/DDBJ databases">
        <title>Deinococcus radiophilus ATCC 27603 genome sequencing and assembly.</title>
        <authorList>
            <person name="Maclea K.S."/>
            <person name="Maynard C.R."/>
        </authorList>
    </citation>
    <scope>NUCLEOTIDE SEQUENCE [LARGE SCALE GENOMIC DNA]</scope>
    <source>
        <strain evidence="2 3">ATCC 27603</strain>
    </source>
</reference>
<feature type="transmembrane region" description="Helical" evidence="1">
    <location>
        <begin position="50"/>
        <end position="70"/>
    </location>
</feature>
<keyword evidence="1" id="KW-0472">Membrane</keyword>